<reference evidence="1 2" key="1">
    <citation type="submission" date="2016-03" db="EMBL/GenBank/DDBJ databases">
        <authorList>
            <person name="Rimple P."/>
            <person name="Montgomery M.T."/>
            <person name="Guerrero C.A."/>
            <person name="Mavrich T.N."/>
            <person name="Pope W.H."/>
            <person name="Garlena R.A."/>
            <person name="Russell D.A."/>
            <person name="Jacobs-Sera D."/>
            <person name="Hendrix R.W."/>
            <person name="Hatfull G.F."/>
        </authorList>
    </citation>
    <scope>NUCLEOTIDE SEQUENCE [LARGE SCALE GENOMIC DNA]</scope>
</reference>
<evidence type="ECO:0000313" key="1">
    <source>
        <dbReference type="EMBL" id="ANA87306.1"/>
    </source>
</evidence>
<organism evidence="1 2">
    <name type="scientific">Gordonia phage PatrickStar</name>
    <dbReference type="NCBI Taxonomy" id="1838076"/>
    <lineage>
        <taxon>Viruses</taxon>
        <taxon>Duplodnaviria</taxon>
        <taxon>Heunggongvirae</taxon>
        <taxon>Uroviricota</taxon>
        <taxon>Caudoviricetes</taxon>
        <taxon>Orchidvirus</taxon>
        <taxon>Orchidvirus orchid</taxon>
    </lineage>
</organism>
<evidence type="ECO:0000313" key="2">
    <source>
        <dbReference type="Proteomes" id="UP000229511"/>
    </source>
</evidence>
<name>A0A160DGQ9_9CAUD</name>
<dbReference type="EMBL" id="KU998252">
    <property type="protein sequence ID" value="ANA87306.1"/>
    <property type="molecule type" value="Genomic_DNA"/>
</dbReference>
<protein>
    <submittedName>
        <fullName evidence="1">Uncharacterized protein</fullName>
    </submittedName>
</protein>
<gene>
    <name evidence="1" type="primary">72</name>
    <name evidence="1" type="ORF">PBI_PATRICKSTAR_72</name>
</gene>
<proteinExistence type="predicted"/>
<accession>A0A160DGQ9</accession>
<dbReference type="Proteomes" id="UP000229511">
    <property type="component" value="Genome"/>
</dbReference>
<sequence length="218" mass="24285">MINKHGHKISTVGPLMSLFGLTLSNETMGHGEFGSVSYETNSDNAPKEISIFSCVDDEKVIWYPGIEEGYQPGGYVESSIKVLLSTNNNEDYTFLMPVIPKKGVFVPILMANLPEGRTIFNMTPFPSVDIAGDFVALNHSDNDNFIWTMNSDTWTMRSLLANVTDRIGINGYAGDKPTLFNRWLADVYVRDGDSITYTDLVKYHNTYATKFVNLSGVD</sequence>